<feature type="region of interest" description="Disordered" evidence="1">
    <location>
        <begin position="444"/>
        <end position="465"/>
    </location>
</feature>
<comment type="caution">
    <text evidence="2">The sequence shown here is derived from an EMBL/GenBank/DDBJ whole genome shotgun (WGS) entry which is preliminary data.</text>
</comment>
<keyword evidence="3" id="KW-1185">Reference proteome</keyword>
<dbReference type="RefSeq" id="WP_204928581.1">
    <property type="nucleotide sequence ID" value="NZ_JAFEUC010000024.1"/>
</dbReference>
<evidence type="ECO:0000313" key="3">
    <source>
        <dbReference type="Proteomes" id="UP001518872"/>
    </source>
</evidence>
<protein>
    <submittedName>
        <fullName evidence="2">Uncharacterized protein</fullName>
    </submittedName>
</protein>
<gene>
    <name evidence="2" type="ORF">JQX11_31605</name>
</gene>
<feature type="region of interest" description="Disordered" evidence="1">
    <location>
        <begin position="702"/>
        <end position="727"/>
    </location>
</feature>
<dbReference type="Proteomes" id="UP001518872">
    <property type="component" value="Unassembled WGS sequence"/>
</dbReference>
<dbReference type="EMBL" id="JAFEUC010000024">
    <property type="protein sequence ID" value="MBM7080869.1"/>
    <property type="molecule type" value="Genomic_DNA"/>
</dbReference>
<sequence>MADQAIAQIYDKLVQVLGGTNDNQFFTMMMPGSMLNQSDFMYDPTGPKPAAVAEAESRLADQMFDIVKVTGGSNGQRVSSQYLQALSVLVPRFNSTMPIMKSRLRALLATPAHPDAKVDGRPFTGSLQEWYFALYESWLAKKAAWDKQVVDNRQRLSKEKFLEWYEEVAEGQLALIDAAEGRLVSVFSPADMDAIIGALNAGPGGELQEARDQVLDARVPAPGGGFTYPVELTPSDWFLELTSDQDPVDLLDEPQFVALTLAGRRRALLTTISQVQAQLGQMPTGGTIAGAAAALSKAEAAHVAAQNDLANVYAENTVTAVEMYLAAESGGLTELDGDKLNGLVHQASTALGENPVQDKATKRGNGGALNSDDLGKLLDGQKKLVAAQSNLLTSATTLATAGRELAADQARSFGDLPAVLARLQSQLDELTALQSQLALVAQRQPASRSAGAPPGQTGATAAPSPAADRWMDLRFSFSHDDMLSSSSQTSSSAQASVQVHPFLWSAGGTASSSGSDYTSSALSKNSHVEVGLKASKVEISRGWFDPGVFRLSKGMHRLTDAPVSTGRNDLAQLADRANEAILPCFPVAFVVVKDVSIRFEAAEGQMSAVKSVMDSRAAVGGGNLCFSASASAAVKKESSSLSTRTEGNTVTINMPGAQILGWFCEFVPEDRSTTMSSPQEPAVNGMDIVQFAEALLRLEQGTPLPVPPATVPHHTGGQATGPALRRS</sequence>
<feature type="compositionally biased region" description="Low complexity" evidence="1">
    <location>
        <begin position="449"/>
        <end position="465"/>
    </location>
</feature>
<name>A0ABS2J540_9ACTN</name>
<proteinExistence type="predicted"/>
<evidence type="ECO:0000256" key="1">
    <source>
        <dbReference type="SAM" id="MobiDB-lite"/>
    </source>
</evidence>
<evidence type="ECO:0000313" key="2">
    <source>
        <dbReference type="EMBL" id="MBM7080869.1"/>
    </source>
</evidence>
<reference evidence="2 3" key="1">
    <citation type="submission" date="2021-02" db="EMBL/GenBank/DDBJ databases">
        <authorList>
            <person name="Ra J.-S."/>
        </authorList>
    </citation>
    <scope>NUCLEOTIDE SEQUENCE [LARGE SCALE GENOMIC DNA]</scope>
    <source>
        <strain evidence="2 3">MMS20-R1-14</strain>
    </source>
</reference>
<accession>A0ABS2J540</accession>
<organism evidence="2 3">
    <name type="scientific">Micromonospora humida</name>
    <dbReference type="NCBI Taxonomy" id="2809018"/>
    <lineage>
        <taxon>Bacteria</taxon>
        <taxon>Bacillati</taxon>
        <taxon>Actinomycetota</taxon>
        <taxon>Actinomycetes</taxon>
        <taxon>Micromonosporales</taxon>
        <taxon>Micromonosporaceae</taxon>
        <taxon>Micromonospora</taxon>
    </lineage>
</organism>